<dbReference type="InterPro" id="IPR036695">
    <property type="entry name" value="Arg-tRNA-synth_N_sf"/>
</dbReference>
<dbReference type="SUPFAM" id="SSF47323">
    <property type="entry name" value="Anticodon-binding domain of a subclass of class I aminoacyl-tRNA synthetases"/>
    <property type="match status" value="1"/>
</dbReference>
<dbReference type="AlphaFoldDB" id="A0A951UBY1"/>
<dbReference type="InterPro" id="IPR001278">
    <property type="entry name" value="Arg-tRNA-ligase"/>
</dbReference>
<dbReference type="EMBL" id="JAHHIF010000021">
    <property type="protein sequence ID" value="MBW4546121.1"/>
    <property type="molecule type" value="Genomic_DNA"/>
</dbReference>
<dbReference type="PANTHER" id="PTHR11956">
    <property type="entry name" value="ARGINYL-TRNA SYNTHETASE"/>
    <property type="match status" value="1"/>
</dbReference>
<evidence type="ECO:0000256" key="1">
    <source>
        <dbReference type="ARBA" id="ARBA00012837"/>
    </source>
</evidence>
<dbReference type="GO" id="GO:0005524">
    <property type="term" value="F:ATP binding"/>
    <property type="evidence" value="ECO:0007669"/>
    <property type="project" value="UniProtKB-KW"/>
</dbReference>
<evidence type="ECO:0000313" key="8">
    <source>
        <dbReference type="Proteomes" id="UP000753908"/>
    </source>
</evidence>
<accession>A0A951UBY1</accession>
<dbReference type="InterPro" id="IPR008909">
    <property type="entry name" value="DALR_anticod-bd"/>
</dbReference>
<name>A0A951UBY1_9CYAN</name>
<organism evidence="7 8">
    <name type="scientific">Symplocastrum torsivum CPER-KK1</name>
    <dbReference type="NCBI Taxonomy" id="450513"/>
    <lineage>
        <taxon>Bacteria</taxon>
        <taxon>Bacillati</taxon>
        <taxon>Cyanobacteriota</taxon>
        <taxon>Cyanophyceae</taxon>
        <taxon>Oscillatoriophycideae</taxon>
        <taxon>Oscillatoriales</taxon>
        <taxon>Microcoleaceae</taxon>
        <taxon>Symplocastrum</taxon>
    </lineage>
</organism>
<evidence type="ECO:0000256" key="2">
    <source>
        <dbReference type="ARBA" id="ARBA00022598"/>
    </source>
</evidence>
<dbReference type="SMART" id="SM00836">
    <property type="entry name" value="DALR_1"/>
    <property type="match status" value="1"/>
</dbReference>
<reference evidence="7" key="1">
    <citation type="submission" date="2021-05" db="EMBL/GenBank/DDBJ databases">
        <authorList>
            <person name="Pietrasiak N."/>
            <person name="Ward R."/>
            <person name="Stajich J.E."/>
            <person name="Kurbessoian T."/>
        </authorList>
    </citation>
    <scope>NUCLEOTIDE SEQUENCE</scope>
    <source>
        <strain evidence="7">CPER-KK1</strain>
    </source>
</reference>
<dbReference type="Pfam" id="PF05746">
    <property type="entry name" value="DALR_1"/>
    <property type="match status" value="1"/>
</dbReference>
<evidence type="ECO:0000256" key="3">
    <source>
        <dbReference type="ARBA" id="ARBA00022741"/>
    </source>
</evidence>
<proteinExistence type="predicted"/>
<comment type="caution">
    <text evidence="7">The sequence shown here is derived from an EMBL/GenBank/DDBJ whole genome shotgun (WGS) entry which is preliminary data.</text>
</comment>
<sequence>MNISRNFIAIKPLLQQQLIAAMNLAGTDIAPANLPSDLKLMSQMIPLHRLSDNAFAVYRCAIAFKLAPLWQLPAFDIANQLVACLPINTQNTSNQICLDFTIEVVFPGWINFRLSSQGLAAWLQQSLQTSPNQRGQLDKNQKEAHNLFPAQYAHARCCSLLRLAHQQDLIKLQDLSFKTLNYPFIEPHPIPWLDNDQQVNTTTGQVQLRLVHPAEQHLIAQLLDWQDAINIQNQGSSIKLASALSKAFETFYSSCRILGEVKTNTPKLAQARLGLVGLTQIILRSLLQDQLGVPAPTEL</sequence>
<dbReference type="Proteomes" id="UP000753908">
    <property type="component" value="Unassembled WGS sequence"/>
</dbReference>
<dbReference type="Gene3D" id="3.30.1360.70">
    <property type="entry name" value="Arginyl tRNA synthetase N-terminal domain"/>
    <property type="match status" value="1"/>
</dbReference>
<keyword evidence="3" id="KW-0547">Nucleotide-binding</keyword>
<comment type="catalytic activity">
    <reaction evidence="5">
        <text>tRNA(Arg) + L-arginine + ATP = L-arginyl-tRNA(Arg) + AMP + diphosphate</text>
        <dbReference type="Rhea" id="RHEA:20301"/>
        <dbReference type="Rhea" id="RHEA-COMP:9658"/>
        <dbReference type="Rhea" id="RHEA-COMP:9673"/>
        <dbReference type="ChEBI" id="CHEBI:30616"/>
        <dbReference type="ChEBI" id="CHEBI:32682"/>
        <dbReference type="ChEBI" id="CHEBI:33019"/>
        <dbReference type="ChEBI" id="CHEBI:78442"/>
        <dbReference type="ChEBI" id="CHEBI:78513"/>
        <dbReference type="ChEBI" id="CHEBI:456215"/>
        <dbReference type="EC" id="6.1.1.19"/>
    </reaction>
</comment>
<keyword evidence="2" id="KW-0436">Ligase</keyword>
<dbReference type="GO" id="GO:0006420">
    <property type="term" value="P:arginyl-tRNA aminoacylation"/>
    <property type="evidence" value="ECO:0007669"/>
    <property type="project" value="InterPro"/>
</dbReference>
<dbReference type="InterPro" id="IPR009080">
    <property type="entry name" value="tRNAsynth_Ia_anticodon-bd"/>
</dbReference>
<evidence type="ECO:0000259" key="6">
    <source>
        <dbReference type="SMART" id="SM00836"/>
    </source>
</evidence>
<gene>
    <name evidence="7" type="ORF">KME25_16980</name>
</gene>
<evidence type="ECO:0000313" key="7">
    <source>
        <dbReference type="EMBL" id="MBW4546121.1"/>
    </source>
</evidence>
<protein>
    <recommendedName>
        <fullName evidence="1">arginine--tRNA ligase</fullName>
        <ecNumber evidence="1">6.1.1.19</ecNumber>
    </recommendedName>
</protein>
<feature type="domain" description="DALR anticodon binding" evidence="6">
    <location>
        <begin position="150"/>
        <end position="299"/>
    </location>
</feature>
<evidence type="ECO:0000256" key="5">
    <source>
        <dbReference type="ARBA" id="ARBA00049339"/>
    </source>
</evidence>
<dbReference type="PANTHER" id="PTHR11956:SF5">
    <property type="entry name" value="ARGININE--TRNA LIGASE, CYTOPLASMIC"/>
    <property type="match status" value="1"/>
</dbReference>
<keyword evidence="4" id="KW-0067">ATP-binding</keyword>
<dbReference type="Gene3D" id="1.10.730.10">
    <property type="entry name" value="Isoleucyl-tRNA Synthetase, Domain 1"/>
    <property type="match status" value="1"/>
</dbReference>
<dbReference type="EC" id="6.1.1.19" evidence="1"/>
<dbReference type="GO" id="GO:0005737">
    <property type="term" value="C:cytoplasm"/>
    <property type="evidence" value="ECO:0007669"/>
    <property type="project" value="InterPro"/>
</dbReference>
<evidence type="ECO:0000256" key="4">
    <source>
        <dbReference type="ARBA" id="ARBA00022840"/>
    </source>
</evidence>
<dbReference type="GO" id="GO:0004814">
    <property type="term" value="F:arginine-tRNA ligase activity"/>
    <property type="evidence" value="ECO:0007669"/>
    <property type="project" value="UniProtKB-EC"/>
</dbReference>
<reference evidence="7" key="2">
    <citation type="journal article" date="2022" name="Microbiol. Resour. Announc.">
        <title>Metagenome Sequencing to Explore Phylogenomics of Terrestrial Cyanobacteria.</title>
        <authorList>
            <person name="Ward R.D."/>
            <person name="Stajich J.E."/>
            <person name="Johansen J.R."/>
            <person name="Huntemann M."/>
            <person name="Clum A."/>
            <person name="Foster B."/>
            <person name="Foster B."/>
            <person name="Roux S."/>
            <person name="Palaniappan K."/>
            <person name="Varghese N."/>
            <person name="Mukherjee S."/>
            <person name="Reddy T.B.K."/>
            <person name="Daum C."/>
            <person name="Copeland A."/>
            <person name="Chen I.A."/>
            <person name="Ivanova N.N."/>
            <person name="Kyrpides N.C."/>
            <person name="Shapiro N."/>
            <person name="Eloe-Fadrosh E.A."/>
            <person name="Pietrasiak N."/>
        </authorList>
    </citation>
    <scope>NUCLEOTIDE SEQUENCE</scope>
    <source>
        <strain evidence="7">CPER-KK1</strain>
    </source>
</reference>